<protein>
    <recommendedName>
        <fullName evidence="5">Chromosome partition protein Smc</fullName>
    </recommendedName>
</protein>
<name>A0A518ANE5_9BACT</name>
<reference evidence="3 4" key="1">
    <citation type="submission" date="2019-02" db="EMBL/GenBank/DDBJ databases">
        <title>Deep-cultivation of Planctomycetes and their phenomic and genomic characterization uncovers novel biology.</title>
        <authorList>
            <person name="Wiegand S."/>
            <person name="Jogler M."/>
            <person name="Boedeker C."/>
            <person name="Pinto D."/>
            <person name="Vollmers J."/>
            <person name="Rivas-Marin E."/>
            <person name="Kohn T."/>
            <person name="Peeters S.H."/>
            <person name="Heuer A."/>
            <person name="Rast P."/>
            <person name="Oberbeckmann S."/>
            <person name="Bunk B."/>
            <person name="Jeske O."/>
            <person name="Meyerdierks A."/>
            <person name="Storesund J.E."/>
            <person name="Kallscheuer N."/>
            <person name="Luecker S."/>
            <person name="Lage O.M."/>
            <person name="Pohl T."/>
            <person name="Merkel B.J."/>
            <person name="Hornburger P."/>
            <person name="Mueller R.-W."/>
            <person name="Bruemmer F."/>
            <person name="Labrenz M."/>
            <person name="Spormann A.M."/>
            <person name="Op den Camp H."/>
            <person name="Overmann J."/>
            <person name="Amann R."/>
            <person name="Jetten M.S.M."/>
            <person name="Mascher T."/>
            <person name="Medema M.H."/>
            <person name="Devos D.P."/>
            <person name="Kaster A.-K."/>
            <person name="Ovreas L."/>
            <person name="Rohde M."/>
            <person name="Galperin M.Y."/>
            <person name="Jogler C."/>
        </authorList>
    </citation>
    <scope>NUCLEOTIDE SEQUENCE [LARGE SCALE GENOMIC DNA]</scope>
    <source>
        <strain evidence="3 4">Pan181</strain>
    </source>
</reference>
<evidence type="ECO:0000256" key="1">
    <source>
        <dbReference type="SAM" id="Coils"/>
    </source>
</evidence>
<dbReference type="OrthoDB" id="274366at2"/>
<feature type="region of interest" description="Disordered" evidence="2">
    <location>
        <begin position="471"/>
        <end position="507"/>
    </location>
</feature>
<keyword evidence="4" id="KW-1185">Reference proteome</keyword>
<dbReference type="KEGG" id="amuc:Pan181_24630"/>
<organism evidence="3 4">
    <name type="scientific">Aeoliella mucimassa</name>
    <dbReference type="NCBI Taxonomy" id="2527972"/>
    <lineage>
        <taxon>Bacteria</taxon>
        <taxon>Pseudomonadati</taxon>
        <taxon>Planctomycetota</taxon>
        <taxon>Planctomycetia</taxon>
        <taxon>Pirellulales</taxon>
        <taxon>Lacipirellulaceae</taxon>
        <taxon>Aeoliella</taxon>
    </lineage>
</organism>
<feature type="compositionally biased region" description="Basic residues" evidence="2">
    <location>
        <begin position="475"/>
        <end position="498"/>
    </location>
</feature>
<dbReference type="RefSeq" id="WP_145247022.1">
    <property type="nucleotide sequence ID" value="NZ_CP036278.1"/>
</dbReference>
<dbReference type="AlphaFoldDB" id="A0A518ANE5"/>
<dbReference type="Proteomes" id="UP000315750">
    <property type="component" value="Chromosome"/>
</dbReference>
<feature type="coiled-coil region" evidence="1">
    <location>
        <begin position="276"/>
        <end position="310"/>
    </location>
</feature>
<gene>
    <name evidence="3" type="ORF">Pan181_24630</name>
</gene>
<feature type="coiled-coil region" evidence="1">
    <location>
        <begin position="103"/>
        <end position="168"/>
    </location>
</feature>
<evidence type="ECO:0000256" key="2">
    <source>
        <dbReference type="SAM" id="MobiDB-lite"/>
    </source>
</evidence>
<keyword evidence="1" id="KW-0175">Coiled coil</keyword>
<evidence type="ECO:0000313" key="4">
    <source>
        <dbReference type="Proteomes" id="UP000315750"/>
    </source>
</evidence>
<accession>A0A518ANE5</accession>
<sequence>MVGTQITGRDILRELERAVQDARHRAEGVRADLDKLDKFMQDVIERRGESLVELAQHYLPDMSSETIAKQFREVRGHLQQLLHTKQQREKDLQTAWDDNLDRRGKLETEIDQLTHRLDELATKRDELEKVLAERLRTHSEFQTLSQQALAAETELKRNELRVAEMRDEVAAKLPAYRKSRMFQYLHRRGFGTADYRGRGLTRQLDRWVAKLVHYNKNRQGYEFLQKTPELMAAEVERRRGEFTSLMEQIEAIEDRLSDEIGLTNVLQQGTEQGKQREQCLVELRQLEDARTQIEHEIASLEQRENEYYEAGVNRLKEFLGSMEETALAIRTRATPQTTDDNIFSEIQHCNQQLRDARQQSHEDRGKLEVWHEKISGLDQVMRKFRASEFDSRRSFFSRQLDVSREVDRYLQGNNTSEGLWSTVRRYQQFVRPRYDDSSDQWNDLGGLFDSDVSHVLGNVLIEVAGEAMRQAANRSMHRRGPARQQQRRSSHRPPHRRGGGFTTGRGF</sequence>
<dbReference type="EMBL" id="CP036278">
    <property type="protein sequence ID" value="QDU56255.1"/>
    <property type="molecule type" value="Genomic_DNA"/>
</dbReference>
<evidence type="ECO:0008006" key="5">
    <source>
        <dbReference type="Google" id="ProtNLM"/>
    </source>
</evidence>
<evidence type="ECO:0000313" key="3">
    <source>
        <dbReference type="EMBL" id="QDU56255.1"/>
    </source>
</evidence>
<proteinExistence type="predicted"/>